<feature type="transmembrane region" description="Helical" evidence="8">
    <location>
        <begin position="28"/>
        <end position="48"/>
    </location>
</feature>
<keyword evidence="7 8" id="KW-0472">Membrane</keyword>
<evidence type="ECO:0000256" key="7">
    <source>
        <dbReference type="ARBA" id="ARBA00023136"/>
    </source>
</evidence>
<dbReference type="Proteomes" id="UP000633509">
    <property type="component" value="Unassembled WGS sequence"/>
</dbReference>
<feature type="transmembrane region" description="Helical" evidence="8">
    <location>
        <begin position="138"/>
        <end position="157"/>
    </location>
</feature>
<keyword evidence="4" id="KW-1003">Cell membrane</keyword>
<feature type="transmembrane region" description="Helical" evidence="8">
    <location>
        <begin position="111"/>
        <end position="131"/>
    </location>
</feature>
<gene>
    <name evidence="9" type="ORF">H4W80_011544</name>
</gene>
<evidence type="ECO:0000256" key="5">
    <source>
        <dbReference type="ARBA" id="ARBA00022692"/>
    </source>
</evidence>
<dbReference type="EMBL" id="JADBEK010000001">
    <property type="protein sequence ID" value="MBE1593286.1"/>
    <property type="molecule type" value="Genomic_DNA"/>
</dbReference>
<evidence type="ECO:0000313" key="9">
    <source>
        <dbReference type="EMBL" id="MBE1593286.1"/>
    </source>
</evidence>
<evidence type="ECO:0000256" key="2">
    <source>
        <dbReference type="ARBA" id="ARBA00007935"/>
    </source>
</evidence>
<keyword evidence="5 8" id="KW-0812">Transmembrane</keyword>
<comment type="subcellular location">
    <subcellularLocation>
        <location evidence="1">Cell membrane</location>
        <topology evidence="1">Multi-pass membrane protein</topology>
    </subcellularLocation>
</comment>
<feature type="transmembrane region" description="Helical" evidence="8">
    <location>
        <begin position="82"/>
        <end position="99"/>
    </location>
</feature>
<comment type="caution">
    <text evidence="9">The sequence shown here is derived from an EMBL/GenBank/DDBJ whole genome shotgun (WGS) entry which is preliminary data.</text>
</comment>
<dbReference type="Gene3D" id="1.10.3470.10">
    <property type="entry name" value="ABC transporter involved in vitamin B12 uptake, BtuC"/>
    <property type="match status" value="1"/>
</dbReference>
<accession>A0ABR9MK29</accession>
<dbReference type="RefSeq" id="WP_192792662.1">
    <property type="nucleotide sequence ID" value="NZ_JADBEK010000001.1"/>
</dbReference>
<proteinExistence type="inferred from homology"/>
<evidence type="ECO:0000256" key="4">
    <source>
        <dbReference type="ARBA" id="ARBA00022475"/>
    </source>
</evidence>
<keyword evidence="6 8" id="KW-1133">Transmembrane helix</keyword>
<feature type="transmembrane region" description="Helical" evidence="8">
    <location>
        <begin position="255"/>
        <end position="287"/>
    </location>
</feature>
<evidence type="ECO:0000256" key="6">
    <source>
        <dbReference type="ARBA" id="ARBA00022989"/>
    </source>
</evidence>
<organism evidence="9 10">
    <name type="scientific">Nonomuraea angiospora</name>
    <dbReference type="NCBI Taxonomy" id="46172"/>
    <lineage>
        <taxon>Bacteria</taxon>
        <taxon>Bacillati</taxon>
        <taxon>Actinomycetota</taxon>
        <taxon>Actinomycetes</taxon>
        <taxon>Streptosporangiales</taxon>
        <taxon>Streptosporangiaceae</taxon>
        <taxon>Nonomuraea</taxon>
    </lineage>
</organism>
<dbReference type="PANTHER" id="PTHR30472">
    <property type="entry name" value="FERRIC ENTEROBACTIN TRANSPORT SYSTEM PERMEASE PROTEIN"/>
    <property type="match status" value="1"/>
</dbReference>
<dbReference type="CDD" id="cd06550">
    <property type="entry name" value="TM_ABC_iron-siderophores_like"/>
    <property type="match status" value="1"/>
</dbReference>
<keyword evidence="3" id="KW-0813">Transport</keyword>
<evidence type="ECO:0000313" key="10">
    <source>
        <dbReference type="Proteomes" id="UP000633509"/>
    </source>
</evidence>
<sequence>MAATVRTSFRQSQAAPRKGLVTGLGRPAGLVVAIAVLAAVALAGLVLGSRHLPASSVFDALLRFDPADEAQTVIRSLRLPRTAIGLLTGLALGLAGAVMQGVSRNPLAEPGILGVNAGAALAVLTGVQFFGVTTLLGYVWFAFFGAGVAVVVVYLISSIGRDGATPVKLALAGTAVTALLASFTTLVQLLDVRTMDAYRAWSTGSLAGRGADIAAQVWPFVAVGAVLALVSGRVLNTLALGDDVARSLGENVTRARIVCGVAVMILAGAATAAAGPIVFIGLTVPHIARAIVGPDYRWILPYSAVLAPVLLLAADVVGRLVAAPAELQVGIVTALLGAPVFIALVRRKNLASL</sequence>
<feature type="transmembrane region" description="Helical" evidence="8">
    <location>
        <begin position="299"/>
        <end position="321"/>
    </location>
</feature>
<dbReference type="SUPFAM" id="SSF81345">
    <property type="entry name" value="ABC transporter involved in vitamin B12 uptake, BtuC"/>
    <property type="match status" value="1"/>
</dbReference>
<dbReference type="PANTHER" id="PTHR30472:SF1">
    <property type="entry name" value="FE(3+) DICITRATE TRANSPORT SYSTEM PERMEASE PROTEIN FECC-RELATED"/>
    <property type="match status" value="1"/>
</dbReference>
<comment type="similarity">
    <text evidence="2">Belongs to the binding-protein-dependent transport system permease family. FecCD subfamily.</text>
</comment>
<reference evidence="9 10" key="1">
    <citation type="submission" date="2020-10" db="EMBL/GenBank/DDBJ databases">
        <title>Sequencing the genomes of 1000 actinobacteria strains.</title>
        <authorList>
            <person name="Klenk H.-P."/>
        </authorList>
    </citation>
    <scope>NUCLEOTIDE SEQUENCE [LARGE SCALE GENOMIC DNA]</scope>
    <source>
        <strain evidence="9 10">DSM 43173</strain>
    </source>
</reference>
<feature type="transmembrane region" description="Helical" evidence="8">
    <location>
        <begin position="327"/>
        <end position="345"/>
    </location>
</feature>
<dbReference type="Pfam" id="PF01032">
    <property type="entry name" value="FecCD"/>
    <property type="match status" value="1"/>
</dbReference>
<protein>
    <submittedName>
        <fullName evidence="9">Iron complex transport system permease protein</fullName>
    </submittedName>
</protein>
<name>A0ABR9MK29_9ACTN</name>
<feature type="transmembrane region" description="Helical" evidence="8">
    <location>
        <begin position="169"/>
        <end position="192"/>
    </location>
</feature>
<evidence type="ECO:0000256" key="1">
    <source>
        <dbReference type="ARBA" id="ARBA00004651"/>
    </source>
</evidence>
<feature type="transmembrane region" description="Helical" evidence="8">
    <location>
        <begin position="213"/>
        <end position="235"/>
    </location>
</feature>
<dbReference type="InterPro" id="IPR037294">
    <property type="entry name" value="ABC_BtuC-like"/>
</dbReference>
<keyword evidence="10" id="KW-1185">Reference proteome</keyword>
<dbReference type="InterPro" id="IPR000522">
    <property type="entry name" value="ABC_transptr_permease_BtuC"/>
</dbReference>
<evidence type="ECO:0000256" key="3">
    <source>
        <dbReference type="ARBA" id="ARBA00022448"/>
    </source>
</evidence>
<evidence type="ECO:0000256" key="8">
    <source>
        <dbReference type="SAM" id="Phobius"/>
    </source>
</evidence>